<dbReference type="Gene3D" id="3.40.50.720">
    <property type="entry name" value="NAD(P)-binding Rossmann-like Domain"/>
    <property type="match status" value="1"/>
</dbReference>
<feature type="domain" description="Gfo/Idh/MocA-like oxidoreductase N-terminal" evidence="7">
    <location>
        <begin position="33"/>
        <end position="113"/>
    </location>
</feature>
<evidence type="ECO:0000256" key="5">
    <source>
        <dbReference type="ARBA" id="ARBA00049233"/>
    </source>
</evidence>
<dbReference type="EMBL" id="JAPVEB010000001">
    <property type="protein sequence ID" value="KAJ5282352.1"/>
    <property type="molecule type" value="Genomic_DNA"/>
</dbReference>
<name>A0ABQ8WUC8_PENCH</name>
<dbReference type="SUPFAM" id="SSF51735">
    <property type="entry name" value="NAD(P)-binding Rossmann-fold domains"/>
    <property type="match status" value="1"/>
</dbReference>
<evidence type="ECO:0000256" key="3">
    <source>
        <dbReference type="ARBA" id="ARBA00038984"/>
    </source>
</evidence>
<comment type="similarity">
    <text evidence="1">Belongs to the Gfo/Idh/MocA family.</text>
</comment>
<organism evidence="8 9">
    <name type="scientific">Penicillium chrysogenum</name>
    <name type="common">Penicillium notatum</name>
    <dbReference type="NCBI Taxonomy" id="5076"/>
    <lineage>
        <taxon>Eukaryota</taxon>
        <taxon>Fungi</taxon>
        <taxon>Dikarya</taxon>
        <taxon>Ascomycota</taxon>
        <taxon>Pezizomycotina</taxon>
        <taxon>Eurotiomycetes</taxon>
        <taxon>Eurotiomycetidae</taxon>
        <taxon>Eurotiales</taxon>
        <taxon>Aspergillaceae</taxon>
        <taxon>Penicillium</taxon>
        <taxon>Penicillium chrysogenum species complex</taxon>
    </lineage>
</organism>
<feature type="chain" id="PRO_5046066008" description="D-xylose 1-dehydrogenase (NADP(+), D-xylono-1,5-lactone-forming)" evidence="6">
    <location>
        <begin position="33"/>
        <end position="128"/>
    </location>
</feature>
<dbReference type="PANTHER" id="PTHR22604:SF105">
    <property type="entry name" value="TRANS-1,2-DIHYDROBENZENE-1,2-DIOL DEHYDROGENASE"/>
    <property type="match status" value="1"/>
</dbReference>
<evidence type="ECO:0000313" key="8">
    <source>
        <dbReference type="EMBL" id="KAJ5282352.1"/>
    </source>
</evidence>
<evidence type="ECO:0000256" key="6">
    <source>
        <dbReference type="SAM" id="SignalP"/>
    </source>
</evidence>
<comment type="caution">
    <text evidence="8">The sequence shown here is derived from an EMBL/GenBank/DDBJ whole genome shotgun (WGS) entry which is preliminary data.</text>
</comment>
<dbReference type="PANTHER" id="PTHR22604">
    <property type="entry name" value="OXIDOREDUCTASES"/>
    <property type="match status" value="1"/>
</dbReference>
<dbReference type="InterPro" id="IPR000683">
    <property type="entry name" value="Gfo/Idh/MocA-like_OxRdtase_N"/>
</dbReference>
<evidence type="ECO:0000256" key="1">
    <source>
        <dbReference type="ARBA" id="ARBA00010928"/>
    </source>
</evidence>
<dbReference type="InterPro" id="IPR050984">
    <property type="entry name" value="Gfo/Idh/MocA_domain"/>
</dbReference>
<comment type="catalytic activity">
    <reaction evidence="5">
        <text>D-xylose + NADP(+) = D-xylono-1,5-lactone + NADPH + H(+)</text>
        <dbReference type="Rhea" id="RHEA:22000"/>
        <dbReference type="ChEBI" id="CHEBI:15378"/>
        <dbReference type="ChEBI" id="CHEBI:15867"/>
        <dbReference type="ChEBI" id="CHEBI:53455"/>
        <dbReference type="ChEBI" id="CHEBI:57783"/>
        <dbReference type="ChEBI" id="CHEBI:58349"/>
        <dbReference type="EC" id="1.1.1.179"/>
    </reaction>
</comment>
<keyword evidence="6" id="KW-0732">Signal</keyword>
<accession>A0ABQ8WUC8</accession>
<keyword evidence="2" id="KW-0560">Oxidoreductase</keyword>
<feature type="signal peptide" evidence="6">
    <location>
        <begin position="1"/>
        <end position="32"/>
    </location>
</feature>
<sequence length="128" mass="14133">MAAMVMRVFAAFGPRKLRRRMMLSALITLALSHPEVIVQAVAARDNARTSASTKKHNIADVRTSYDEIFEDPKIDAVFIPLPNSLHFEWAVRAIRAGKHVLVEKPSTSNATEAGIPFNLPELLQPNAS</sequence>
<gene>
    <name evidence="8" type="ORF">N7505_000332</name>
</gene>
<proteinExistence type="inferred from homology"/>
<dbReference type="InterPro" id="IPR036291">
    <property type="entry name" value="NAD(P)-bd_dom_sf"/>
</dbReference>
<dbReference type="Proteomes" id="UP001220256">
    <property type="component" value="Unassembled WGS sequence"/>
</dbReference>
<evidence type="ECO:0000256" key="4">
    <source>
        <dbReference type="ARBA" id="ARBA00042988"/>
    </source>
</evidence>
<evidence type="ECO:0000256" key="2">
    <source>
        <dbReference type="ARBA" id="ARBA00023002"/>
    </source>
</evidence>
<keyword evidence="9" id="KW-1185">Reference proteome</keyword>
<evidence type="ECO:0000313" key="9">
    <source>
        <dbReference type="Proteomes" id="UP001220256"/>
    </source>
</evidence>
<reference evidence="8 9" key="1">
    <citation type="journal article" date="2023" name="IMA Fungus">
        <title>Comparative genomic study of the Penicillium genus elucidates a diverse pangenome and 15 lateral gene transfer events.</title>
        <authorList>
            <person name="Petersen C."/>
            <person name="Sorensen T."/>
            <person name="Nielsen M.R."/>
            <person name="Sondergaard T.E."/>
            <person name="Sorensen J.L."/>
            <person name="Fitzpatrick D.A."/>
            <person name="Frisvad J.C."/>
            <person name="Nielsen K.L."/>
        </authorList>
    </citation>
    <scope>NUCLEOTIDE SEQUENCE [LARGE SCALE GENOMIC DNA]</scope>
    <source>
        <strain evidence="8 9">IBT 3361</strain>
    </source>
</reference>
<dbReference type="Pfam" id="PF01408">
    <property type="entry name" value="GFO_IDH_MocA"/>
    <property type="match status" value="1"/>
</dbReference>
<dbReference type="EC" id="1.1.1.179" evidence="3"/>
<evidence type="ECO:0000259" key="7">
    <source>
        <dbReference type="Pfam" id="PF01408"/>
    </source>
</evidence>
<protein>
    <recommendedName>
        <fullName evidence="3">D-xylose 1-dehydrogenase (NADP(+), D-xylono-1,5-lactone-forming)</fullName>
        <ecNumber evidence="3">1.1.1.179</ecNumber>
    </recommendedName>
    <alternativeName>
        <fullName evidence="4">D-xylose-NADP dehydrogenase</fullName>
    </alternativeName>
</protein>